<dbReference type="Proteomes" id="UP000305778">
    <property type="component" value="Unassembled WGS sequence"/>
</dbReference>
<dbReference type="SUPFAM" id="SSF56112">
    <property type="entry name" value="Protein kinase-like (PK-like)"/>
    <property type="match status" value="1"/>
</dbReference>
<organism evidence="1 2">
    <name type="scientific">Actinacidiphila oryziradicis</name>
    <dbReference type="NCBI Taxonomy" id="2571141"/>
    <lineage>
        <taxon>Bacteria</taxon>
        <taxon>Bacillati</taxon>
        <taxon>Actinomycetota</taxon>
        <taxon>Actinomycetes</taxon>
        <taxon>Kitasatosporales</taxon>
        <taxon>Streptomycetaceae</taxon>
        <taxon>Actinacidiphila</taxon>
    </lineage>
</organism>
<dbReference type="OrthoDB" id="2570531at2"/>
<evidence type="ECO:0000313" key="2">
    <source>
        <dbReference type="Proteomes" id="UP000305778"/>
    </source>
</evidence>
<accession>A0A4U0SSH4</accession>
<keyword evidence="2" id="KW-1185">Reference proteome</keyword>
<name>A0A4U0SSH4_9ACTN</name>
<comment type="caution">
    <text evidence="1">The sequence shown here is derived from an EMBL/GenBank/DDBJ whole genome shotgun (WGS) entry which is preliminary data.</text>
</comment>
<proteinExistence type="predicted"/>
<dbReference type="GO" id="GO:0016740">
    <property type="term" value="F:transferase activity"/>
    <property type="evidence" value="ECO:0007669"/>
    <property type="project" value="UniProtKB-KW"/>
</dbReference>
<sequence length="288" mass="31329">MGLSGPCHAGEPHPVWKAVIVATQSVAFDDLPEPVLAAVEAETGPILKVEAVSAGLNSALSARVYTATGSVFLKGLRSDHRWVWTQQREADINPYVVPLAPRLLWHIDTDGWNILGFETVDGHHADYGPCSPDLPKVAQALQQLGDIPCPDILLRRAEQRLASYVDDPAAVAYFEGESLLHTDLNCHNLLITDRVHLVDWGWATRGAAWLDAAYWVIWLIAAGNHGPESAEAWAARIPSWHIASPPALRAFAKANTRIWDEIAGADPDSWTGSMTAAAHTWSAHLDGK</sequence>
<protein>
    <submittedName>
        <fullName evidence="1">Aminoglycoside phosphotransferase</fullName>
    </submittedName>
</protein>
<dbReference type="InterPro" id="IPR011009">
    <property type="entry name" value="Kinase-like_dom_sf"/>
</dbReference>
<dbReference type="Gene3D" id="3.90.1200.10">
    <property type="match status" value="1"/>
</dbReference>
<evidence type="ECO:0000313" key="1">
    <source>
        <dbReference type="EMBL" id="TKA13090.1"/>
    </source>
</evidence>
<keyword evidence="1" id="KW-0808">Transferase</keyword>
<reference evidence="1 2" key="1">
    <citation type="submission" date="2019-04" db="EMBL/GenBank/DDBJ databases">
        <title>Streptomyces oryziradicis sp. nov., a novel actinomycete isolated from rhizosphere soil of rice (Oryza sativa L.).</title>
        <authorList>
            <person name="Li C."/>
        </authorList>
    </citation>
    <scope>NUCLEOTIDE SEQUENCE [LARGE SCALE GENOMIC DNA]</scope>
    <source>
        <strain evidence="1 2">NEAU-C40</strain>
    </source>
</reference>
<dbReference type="AlphaFoldDB" id="A0A4U0SSH4"/>
<dbReference type="EMBL" id="SUMC01000002">
    <property type="protein sequence ID" value="TKA13090.1"/>
    <property type="molecule type" value="Genomic_DNA"/>
</dbReference>
<gene>
    <name evidence="1" type="ORF">FCI23_03660</name>
</gene>